<feature type="domain" description="Glycosyl transferase family 1" evidence="2">
    <location>
        <begin position="214"/>
        <end position="373"/>
    </location>
</feature>
<reference evidence="4 5" key="1">
    <citation type="journal article" date="2018" name="Int. J. Syst. Evol. Microbiol.">
        <title>Methylomusa anaerophila gen. nov., sp. nov., an anaerobic methanol-utilizing bacterium isolated from a microbial fuel cell.</title>
        <authorList>
            <person name="Amano N."/>
            <person name="Yamamuro A."/>
            <person name="Miyahara M."/>
            <person name="Kouzuma A."/>
            <person name="Abe T."/>
            <person name="Watanabe K."/>
        </authorList>
    </citation>
    <scope>NUCLEOTIDE SEQUENCE [LARGE SCALE GENOMIC DNA]</scope>
    <source>
        <strain evidence="4 5">MMFC1</strain>
    </source>
</reference>
<dbReference type="Pfam" id="PF00534">
    <property type="entry name" value="Glycos_transf_1"/>
    <property type="match status" value="1"/>
</dbReference>
<name>A0A348AKN9_9FIRM</name>
<dbReference type="Pfam" id="PF13439">
    <property type="entry name" value="Glyco_transf_4"/>
    <property type="match status" value="1"/>
</dbReference>
<dbReference type="EMBL" id="AP018449">
    <property type="protein sequence ID" value="BBB91637.1"/>
    <property type="molecule type" value="Genomic_DNA"/>
</dbReference>
<dbReference type="KEGG" id="mana:MAMMFC1_02321"/>
<evidence type="ECO:0000259" key="2">
    <source>
        <dbReference type="Pfam" id="PF00534"/>
    </source>
</evidence>
<proteinExistence type="predicted"/>
<evidence type="ECO:0000256" key="1">
    <source>
        <dbReference type="ARBA" id="ARBA00022679"/>
    </source>
</evidence>
<accession>A0A348AKN9</accession>
<gene>
    <name evidence="4" type="primary">mshA_5</name>
    <name evidence="4" type="ORF">MAMMFC1_02321</name>
</gene>
<keyword evidence="5" id="KW-1185">Reference proteome</keyword>
<dbReference type="InterPro" id="IPR028098">
    <property type="entry name" value="Glyco_trans_4-like_N"/>
</dbReference>
<dbReference type="PANTHER" id="PTHR46401:SF2">
    <property type="entry name" value="GLYCOSYLTRANSFERASE WBBK-RELATED"/>
    <property type="match status" value="1"/>
</dbReference>
<keyword evidence="1 4" id="KW-0808">Transferase</keyword>
<feature type="domain" description="Glycosyltransferase subfamily 4-like N-terminal" evidence="3">
    <location>
        <begin position="16"/>
        <end position="192"/>
    </location>
</feature>
<keyword evidence="4" id="KW-0328">Glycosyltransferase</keyword>
<dbReference type="Proteomes" id="UP000276437">
    <property type="component" value="Chromosome"/>
</dbReference>
<dbReference type="SUPFAM" id="SSF53756">
    <property type="entry name" value="UDP-Glycosyltransferase/glycogen phosphorylase"/>
    <property type="match status" value="1"/>
</dbReference>
<dbReference type="AlphaFoldDB" id="A0A348AKN9"/>
<evidence type="ECO:0000313" key="4">
    <source>
        <dbReference type="EMBL" id="BBB91637.1"/>
    </source>
</evidence>
<organism evidence="4 5">
    <name type="scientific">Methylomusa anaerophila</name>
    <dbReference type="NCBI Taxonomy" id="1930071"/>
    <lineage>
        <taxon>Bacteria</taxon>
        <taxon>Bacillati</taxon>
        <taxon>Bacillota</taxon>
        <taxon>Negativicutes</taxon>
        <taxon>Selenomonadales</taxon>
        <taxon>Sporomusaceae</taxon>
        <taxon>Methylomusa</taxon>
    </lineage>
</organism>
<dbReference type="Gene3D" id="3.40.50.2000">
    <property type="entry name" value="Glycogen Phosphorylase B"/>
    <property type="match status" value="2"/>
</dbReference>
<dbReference type="PANTHER" id="PTHR46401">
    <property type="entry name" value="GLYCOSYLTRANSFERASE WBBK-RELATED"/>
    <property type="match status" value="1"/>
</dbReference>
<evidence type="ECO:0000259" key="3">
    <source>
        <dbReference type="Pfam" id="PF13439"/>
    </source>
</evidence>
<protein>
    <submittedName>
        <fullName evidence="4">D-inositol 3-phosphate glycosyltransferase</fullName>
        <ecNumber evidence="4">2.4.1.250</ecNumber>
    </submittedName>
</protein>
<dbReference type="EC" id="2.4.1.250" evidence="4"/>
<sequence length="404" mass="45175">MKIAIDVVPIRTDGQVGGAMHVTIELIKKLAQMNDNDNAVKIVLLTAAWNDQAFADIFSRTTVDRVIVAPADNLAAAGGIRDKMRRLIQRLRRRPVRKGLLRRLGVDLLFCPMSAVTFYEDGIPAVSTIHDIQHEYYPQFFDPQELSHRRAFYQEICAKASAVICVSKYTKATFKEKYGFPSERMYVAYNGVQERLRLPSPEQQQAILAAKGVGGDPYLFYPANFWRHKNHLMLLTAFSAFCRKHPEIEINLVFTGALQEENAIIKDAVEQMGLTDKTRFLGYLADEEIAVIMHHCAGLIFPSLFEGFGIPLVEAMNFGKPVLCANTTSLPEVAGDAALYFDPRIPQQMEDAIFSLLTDSLTREKLSAKGRERASLFSLDNMAGQYMQAFQQVLKQTAPAASCG</sequence>
<dbReference type="GO" id="GO:0102710">
    <property type="term" value="F:D-inositol-3-phosphate glycosyltransferase activity"/>
    <property type="evidence" value="ECO:0007669"/>
    <property type="project" value="UniProtKB-EC"/>
</dbReference>
<evidence type="ECO:0000313" key="5">
    <source>
        <dbReference type="Proteomes" id="UP000276437"/>
    </source>
</evidence>
<dbReference type="OrthoDB" id="9797829at2"/>
<dbReference type="RefSeq" id="WP_126308629.1">
    <property type="nucleotide sequence ID" value="NZ_AP018449.1"/>
</dbReference>
<dbReference type="InterPro" id="IPR001296">
    <property type="entry name" value="Glyco_trans_1"/>
</dbReference>
<dbReference type="CDD" id="cd03809">
    <property type="entry name" value="GT4_MtfB-like"/>
    <property type="match status" value="1"/>
</dbReference>